<comment type="similarity">
    <text evidence="2">Belongs to the FliD family.</text>
</comment>
<evidence type="ECO:0000313" key="10">
    <source>
        <dbReference type="EMBL" id="UXD88252.1"/>
    </source>
</evidence>
<comment type="subunit">
    <text evidence="3">Homopentamer.</text>
</comment>
<sequence length="1316" mass="137042">MASIESLGLGSGVLTTDLVEKIISAEKEATSLRLDSRQQLVEAKITAYGEIQSMMAKVQSAANNLSSPSLVSSTTATSSDEDILTATTSSLSEPGTYNVEVLNTAKSHSLATQTYSSFDEIIGIGKLVFTFGDITYGAGGNFVSQDLNPDRLGKTITIDDSNRTLSGIRDAINNADMGVTASIINDGSGYRLLMTSEETGAENAMRIVALDESGAMLSGGLGALAFNENQNTAANMSQTSRGEDAQLNVNGLTITRSSNSVDEVIKGVTLNLKNADVGKNISVTVSADTDKLSESIQGFVDAYNELKTFVDDLSGYDVDKQQAGLLLGDSTIRTMMSQIRAMISEPIVGLTGKYRSLTELGVDTNRDNDYQLDFNTAKFKKAMTEDRASIVGLLAKSGTTTDSQITYVNDSINTKPGTYDVNITQLASQAKYVGGSLSSLDFSSPVVIDESNDNFRINVNGQTASIELTHGSYSSGEDLAKQLALQINSSETLSKYGHSVSVDYSATDKNFSITSNKYGSESQVYFAAVDPNLANTLGFNKLGQGTYQGVELTTLNAEAFNGKGATTQIGNTSVSASTGINFSVSNASFSLDVDGNGPVAVVVNQNANGQDLNGDGVFGDRKDTLQAIQTAIDATALNGQVTASFDDNGYLIFETVAEGTARSIELTAVGTNTSDVQLGLNGTQGVQTNGKDPGLTFGSPVEFNVQVDGIESATKVSVPAGTYATGDALAAEIQNQLNITLAADANFAGAVKGAETATATRDISTNIDFSATNAGFRLNVSGVEKDVLVNSDSGDNIVDIQTALDNAFGAGVVSASLDGTGLKLTTVATGHEEYIEVVSDGRGAQSSSFADISAGIDFSGGQNATFTLTLDGVDINVDVSGDGTTGSNNADSNLIVIQQALDTALAATGQFAAGDVKARVDDSGQLYFETQSKDGVKTAATFGSGAALEIKNLGGTALSSLGLAAETVSNGYDGLGLTDTSRTFGYDLDAVVDYVYDPESDLGSLNITIGGQGTAVGFTGLDSSSIAFLGLQDVSQYSPSTAKGKDVAGTINGIEATGSGQFLRAVDGNVKASNGYYIGNEAADFSTPVNIDATNNTFKIKIDGVEAEVTLNQPATYNSGATLAQALQQAINDTAAFKDESIAVKVEFTDDPASFANNKFGIISASTGASSSVEIMDFSNEAAAVFGFVRGAGDGEPGKDQVGTIDDASGLRLKVTGGNVGERGSVTYITGFGDQLKDIMDSFLNGQKSVIGVKQSGLDDELEAVDEDRSRMEARISAQEARLKAQFLYNDSIISTLNTTLDYVKQQFEAMNNSKK</sequence>
<dbReference type="RefSeq" id="WP_260996992.1">
    <property type="nucleotide sequence ID" value="NZ_CP054475.1"/>
</dbReference>
<keyword evidence="10" id="KW-0969">Cilium</keyword>
<keyword evidence="5" id="KW-0975">Bacterial flagellum</keyword>
<reference evidence="11" key="1">
    <citation type="submission" date="2020-06" db="EMBL/GenBank/DDBJ databases">
        <title>Thalassolituus marinus alknpb1M-1, a hydrocarbon-degrading bacterium isolated from the deep-sea overlying water using an in-situ strategy from the South China Sea basin.</title>
        <authorList>
            <person name="Dong C."/>
            <person name="Chen Y."/>
            <person name="Shao Z."/>
        </authorList>
    </citation>
    <scope>NUCLEOTIDE SEQUENCE [LARGE SCALE GENOMIC DNA]</scope>
    <source>
        <strain evidence="11">alknpb1M-1</strain>
    </source>
</reference>
<dbReference type="Pfam" id="PF07195">
    <property type="entry name" value="FliD_C"/>
    <property type="match status" value="2"/>
</dbReference>
<name>A0ABY6AC73_9GAMM</name>
<comment type="subcellular location">
    <subcellularLocation>
        <location evidence="1">Bacterial flagellum</location>
    </subcellularLocation>
</comment>
<evidence type="ECO:0000256" key="7">
    <source>
        <dbReference type="ARBA" id="ARBA00033192"/>
    </source>
</evidence>
<dbReference type="EMBL" id="CP054475">
    <property type="protein sequence ID" value="UXD88252.1"/>
    <property type="molecule type" value="Genomic_DNA"/>
</dbReference>
<feature type="domain" description="Flagellar hook-associated protein 2 C-terminal" evidence="9">
    <location>
        <begin position="1226"/>
        <end position="1298"/>
    </location>
</feature>
<evidence type="ECO:0000313" key="11">
    <source>
        <dbReference type="Proteomes" id="UP001065322"/>
    </source>
</evidence>
<accession>A0ABY6AC73</accession>
<feature type="domain" description="Flagellar hook-associated protein 2 C-terminal" evidence="9">
    <location>
        <begin position="242"/>
        <end position="404"/>
    </location>
</feature>
<dbReference type="InterPro" id="IPR010809">
    <property type="entry name" value="FliD_C"/>
</dbReference>
<protein>
    <recommendedName>
        <fullName evidence="7">Filament cap protein</fullName>
    </recommendedName>
    <alternativeName>
        <fullName evidence="6">Flagellar cap protein</fullName>
    </alternativeName>
</protein>
<dbReference type="Proteomes" id="UP001065322">
    <property type="component" value="Chromosome"/>
</dbReference>
<evidence type="ECO:0000256" key="4">
    <source>
        <dbReference type="ARBA" id="ARBA00023054"/>
    </source>
</evidence>
<keyword evidence="4" id="KW-0175">Coiled coil</keyword>
<keyword evidence="10" id="KW-0282">Flagellum</keyword>
<keyword evidence="10" id="KW-0966">Cell projection</keyword>
<organism evidence="10 11">
    <name type="scientific">Thalassolituus hydrocarboniclasticus</name>
    <dbReference type="NCBI Taxonomy" id="2742796"/>
    <lineage>
        <taxon>Bacteria</taxon>
        <taxon>Pseudomonadati</taxon>
        <taxon>Pseudomonadota</taxon>
        <taxon>Gammaproteobacteria</taxon>
        <taxon>Oceanospirillales</taxon>
        <taxon>Oceanospirillaceae</taxon>
        <taxon>Thalassolituus</taxon>
    </lineage>
</organism>
<dbReference type="Pfam" id="PF02465">
    <property type="entry name" value="FliD_N"/>
    <property type="match status" value="1"/>
</dbReference>
<evidence type="ECO:0000256" key="2">
    <source>
        <dbReference type="ARBA" id="ARBA00009764"/>
    </source>
</evidence>
<keyword evidence="11" id="KW-1185">Reference proteome</keyword>
<dbReference type="PANTHER" id="PTHR30288:SF0">
    <property type="entry name" value="FLAGELLAR HOOK-ASSOCIATED PROTEIN 2"/>
    <property type="match status" value="1"/>
</dbReference>
<evidence type="ECO:0000256" key="3">
    <source>
        <dbReference type="ARBA" id="ARBA00011255"/>
    </source>
</evidence>
<gene>
    <name evidence="10" type="primary">fliD</name>
    <name evidence="10" type="ORF">HUF19_12830</name>
</gene>
<evidence type="ECO:0000256" key="1">
    <source>
        <dbReference type="ARBA" id="ARBA00004365"/>
    </source>
</evidence>
<evidence type="ECO:0000259" key="9">
    <source>
        <dbReference type="Pfam" id="PF07195"/>
    </source>
</evidence>
<proteinExistence type="inferred from homology"/>
<feature type="domain" description="Flagellar hook-associated protein 2 N-terminal" evidence="8">
    <location>
        <begin position="11"/>
        <end position="108"/>
    </location>
</feature>
<dbReference type="InterPro" id="IPR003481">
    <property type="entry name" value="FliD_N"/>
</dbReference>
<evidence type="ECO:0000256" key="6">
    <source>
        <dbReference type="ARBA" id="ARBA00033074"/>
    </source>
</evidence>
<evidence type="ECO:0000259" key="8">
    <source>
        <dbReference type="Pfam" id="PF02465"/>
    </source>
</evidence>
<dbReference type="PANTHER" id="PTHR30288">
    <property type="entry name" value="FLAGELLAR CAP/ASSEMBLY PROTEIN FLID"/>
    <property type="match status" value="1"/>
</dbReference>
<dbReference type="InterPro" id="IPR040026">
    <property type="entry name" value="FliD"/>
</dbReference>
<evidence type="ECO:0000256" key="5">
    <source>
        <dbReference type="ARBA" id="ARBA00023143"/>
    </source>
</evidence>